<feature type="transmembrane region" description="Helical" evidence="1">
    <location>
        <begin position="581"/>
        <end position="601"/>
    </location>
</feature>
<feature type="signal peptide" evidence="2">
    <location>
        <begin position="1"/>
        <end position="17"/>
    </location>
</feature>
<keyword evidence="1" id="KW-0812">Transmembrane</keyword>
<comment type="caution">
    <text evidence="3">The sequence shown here is derived from an EMBL/GenBank/DDBJ whole genome shotgun (WGS) entry which is preliminary data.</text>
</comment>
<accession>A0ABS2RWB6</accession>
<dbReference type="Gene3D" id="2.60.40.10">
    <property type="entry name" value="Immunoglobulins"/>
    <property type="match status" value="1"/>
</dbReference>
<dbReference type="InterPro" id="IPR013783">
    <property type="entry name" value="Ig-like_fold"/>
</dbReference>
<evidence type="ECO:0000313" key="4">
    <source>
        <dbReference type="Proteomes" id="UP000746584"/>
    </source>
</evidence>
<name>A0ABS2RWB6_9MICO</name>
<feature type="chain" id="PRO_5046936334" evidence="2">
    <location>
        <begin position="18"/>
        <end position="613"/>
    </location>
</feature>
<sequence>MTLLTMSAVVTATPAMAAPITWPSSLTIAGGSSVQGITIHDGLLYAADHGTGRFTTTTPGGSTKTVLTVEGGEPAAVAVDSKGDVAFTLDSDPTVYQVAASALPLTVSASSLSTNPSVQIRYHQTGTEYFYGLAFDASDNLYFGKSVNPSVYELPAGQQSVVTTVVGLEAGVDGMGFAPDGSLYFATDDGNVHSATKSQLQSSLPLSPADLRTQPDGDAYMGIAFTGTRLEHYESLGGGNVVALAKFEGPYTPGTVTVAGTARVGETLTAKLSGWPSDSEYTYQWLRNSQAISGATSKTYQLTDVEIGAQITVSVTGSANGESATVTSNPVGPVGRALPLSAPLFNGESDVSLSRTVTAGERFSFTGLGATGNPAPTYTVTSDANADRSLPTGVTFKNGTLSGVLTDIGSPEIVVTAKNSQGQAVERIELIVNPAKPVGLKAVVSPQRWESKDAPAWEVAPDGSVTQWLTSGEKPDATITAKQGSTLEVDVVKVDKYGNPVTSLKRVSVTSSIGTDTVKALGQDDATITFNHASPHVITIRQDGFVNTFTIQVSPQTVASPTATPTAAATADSLAFTGANVAMPIGVALVLFFIGGTLLIWTHLRKRRIGRHG</sequence>
<dbReference type="SUPFAM" id="SSF63829">
    <property type="entry name" value="Calcium-dependent phosphotriesterase"/>
    <property type="match status" value="1"/>
</dbReference>
<proteinExistence type="predicted"/>
<reference evidence="3 4" key="1">
    <citation type="submission" date="2021-01" db="EMBL/GenBank/DDBJ databases">
        <title>Sequencing the genomes of 1000 actinobacteria strains.</title>
        <authorList>
            <person name="Klenk H.-P."/>
        </authorList>
    </citation>
    <scope>NUCLEOTIDE SEQUENCE [LARGE SCALE GENOMIC DNA]</scope>
    <source>
        <strain evidence="3 4">DSM 20542</strain>
    </source>
</reference>
<keyword evidence="1" id="KW-0472">Membrane</keyword>
<organism evidence="3 4">
    <name type="scientific">Curtobacterium luteum</name>
    <dbReference type="NCBI Taxonomy" id="33881"/>
    <lineage>
        <taxon>Bacteria</taxon>
        <taxon>Bacillati</taxon>
        <taxon>Actinomycetota</taxon>
        <taxon>Actinomycetes</taxon>
        <taxon>Micrococcales</taxon>
        <taxon>Microbacteriaceae</taxon>
        <taxon>Curtobacterium</taxon>
    </lineage>
</organism>
<keyword evidence="4" id="KW-1185">Reference proteome</keyword>
<keyword evidence="2" id="KW-0732">Signal</keyword>
<dbReference type="RefSeq" id="WP_204620568.1">
    <property type="nucleotide sequence ID" value="NZ_JAFBCG010000001.1"/>
</dbReference>
<dbReference type="Gene3D" id="2.60.40.2700">
    <property type="match status" value="1"/>
</dbReference>
<dbReference type="InterPro" id="IPR011042">
    <property type="entry name" value="6-blade_b-propeller_TolB-like"/>
</dbReference>
<dbReference type="Gene3D" id="2.120.10.30">
    <property type="entry name" value="TolB, C-terminal domain"/>
    <property type="match status" value="1"/>
</dbReference>
<gene>
    <name evidence="3" type="ORF">JOE58_001998</name>
</gene>
<evidence type="ECO:0000256" key="2">
    <source>
        <dbReference type="SAM" id="SignalP"/>
    </source>
</evidence>
<protein>
    <submittedName>
        <fullName evidence="3">Uncharacterized protein</fullName>
    </submittedName>
</protein>
<dbReference type="Proteomes" id="UP000746584">
    <property type="component" value="Unassembled WGS sequence"/>
</dbReference>
<keyword evidence="1" id="KW-1133">Transmembrane helix</keyword>
<dbReference type="Gene3D" id="2.40.10.500">
    <property type="match status" value="1"/>
</dbReference>
<evidence type="ECO:0000256" key="1">
    <source>
        <dbReference type="SAM" id="Phobius"/>
    </source>
</evidence>
<dbReference type="EMBL" id="JAFBCG010000001">
    <property type="protein sequence ID" value="MBM7802747.1"/>
    <property type="molecule type" value="Genomic_DNA"/>
</dbReference>
<evidence type="ECO:0000313" key="3">
    <source>
        <dbReference type="EMBL" id="MBM7802747.1"/>
    </source>
</evidence>